<proteinExistence type="inferred from homology"/>
<dbReference type="PANTHER" id="PTHR47191">
    <property type="entry name" value="OS05G0170800 PROTEIN"/>
    <property type="match status" value="1"/>
</dbReference>
<evidence type="ECO:0000313" key="5">
    <source>
        <dbReference type="Proteomes" id="UP000244173"/>
    </source>
</evidence>
<dbReference type="EMBL" id="CP028519">
    <property type="protein sequence ID" value="AVY94873.1"/>
    <property type="molecule type" value="Genomic_DNA"/>
</dbReference>
<dbReference type="InterPro" id="IPR023065">
    <property type="entry name" value="Uncharacterised_ApaG"/>
</dbReference>
<dbReference type="InterPro" id="IPR050718">
    <property type="entry name" value="ApaG-like"/>
</dbReference>
<dbReference type="InterPro" id="IPR007474">
    <property type="entry name" value="ApaG_domain"/>
</dbReference>
<dbReference type="PANTHER" id="PTHR47191:SF2">
    <property type="entry name" value="OS05G0170800 PROTEIN"/>
    <property type="match status" value="1"/>
</dbReference>
<dbReference type="OrthoDB" id="9795226at2"/>
<dbReference type="Pfam" id="PF04379">
    <property type="entry name" value="DUF525"/>
    <property type="match status" value="1"/>
</dbReference>
<reference evidence="4 5" key="1">
    <citation type="submission" date="2018-04" db="EMBL/GenBank/DDBJ databases">
        <title>Denitrifier Microvirgula.</title>
        <authorList>
            <person name="Anderson E."/>
            <person name="Jang J."/>
            <person name="Ishii S."/>
        </authorList>
    </citation>
    <scope>NUCLEOTIDE SEQUENCE [LARGE SCALE GENOMIC DNA]</scope>
    <source>
        <strain evidence="4 5">BE2.4</strain>
    </source>
</reference>
<sequence length="126" mass="13808">MQNNKYAITVEPQSFYIENQSAPDDGQYVFAYRIRITNAGTVSAQLQARHWIITDDTGHVEEVHGEGVVGEKPTLAPGESFEYVSGAGIGTPYGTMRGSYQMLATDGTPFEAEIPEFTLLGPRVLH</sequence>
<dbReference type="STRING" id="1122240.GCA_000620105_02605"/>
<gene>
    <name evidence="2" type="primary">apaG</name>
    <name evidence="4" type="ORF">DAI18_13115</name>
</gene>
<dbReference type="KEGG" id="maer:DAI18_13115"/>
<evidence type="ECO:0000256" key="2">
    <source>
        <dbReference type="HAMAP-Rule" id="MF_00791"/>
    </source>
</evidence>
<protein>
    <recommendedName>
        <fullName evidence="1 2">Protein ApaG</fullName>
    </recommendedName>
</protein>
<evidence type="ECO:0000313" key="4">
    <source>
        <dbReference type="EMBL" id="AVY94873.1"/>
    </source>
</evidence>
<dbReference type="SUPFAM" id="SSF110069">
    <property type="entry name" value="ApaG-like"/>
    <property type="match status" value="1"/>
</dbReference>
<dbReference type="RefSeq" id="WP_028499605.1">
    <property type="nucleotide sequence ID" value="NZ_CALFSO010000009.1"/>
</dbReference>
<evidence type="ECO:0000259" key="3">
    <source>
        <dbReference type="PROSITE" id="PS51087"/>
    </source>
</evidence>
<keyword evidence="5" id="KW-1185">Reference proteome</keyword>
<dbReference type="Proteomes" id="UP000244173">
    <property type="component" value="Chromosome"/>
</dbReference>
<feature type="domain" description="ApaG" evidence="3">
    <location>
        <begin position="2"/>
        <end position="126"/>
    </location>
</feature>
<dbReference type="PROSITE" id="PS51087">
    <property type="entry name" value="APAG"/>
    <property type="match status" value="1"/>
</dbReference>
<evidence type="ECO:0000256" key="1">
    <source>
        <dbReference type="ARBA" id="ARBA00017693"/>
    </source>
</evidence>
<organism evidence="4 5">
    <name type="scientific">Microvirgula aerodenitrificans</name>
    <dbReference type="NCBI Taxonomy" id="57480"/>
    <lineage>
        <taxon>Bacteria</taxon>
        <taxon>Pseudomonadati</taxon>
        <taxon>Pseudomonadota</taxon>
        <taxon>Betaproteobacteria</taxon>
        <taxon>Neisseriales</taxon>
        <taxon>Aquaspirillaceae</taxon>
        <taxon>Microvirgula</taxon>
    </lineage>
</organism>
<dbReference type="InterPro" id="IPR036767">
    <property type="entry name" value="ApaG_sf"/>
</dbReference>
<name>A0A2S0PC20_9NEIS</name>
<dbReference type="Gene3D" id="2.60.40.1470">
    <property type="entry name" value="ApaG domain"/>
    <property type="match status" value="1"/>
</dbReference>
<dbReference type="HAMAP" id="MF_00791">
    <property type="entry name" value="ApaG"/>
    <property type="match status" value="1"/>
</dbReference>
<dbReference type="NCBIfam" id="NF003967">
    <property type="entry name" value="PRK05461.1"/>
    <property type="match status" value="1"/>
</dbReference>
<dbReference type="AlphaFoldDB" id="A0A2S0PC20"/>
<accession>A0A2S0PC20</accession>